<accession>A0A8S5TDC7</accession>
<dbReference type="InterPro" id="IPR034154">
    <property type="entry name" value="TOPRIM_DnaG/twinkle"/>
</dbReference>
<protein>
    <submittedName>
        <fullName evidence="1">DNA directed DNA polymerase</fullName>
    </submittedName>
</protein>
<dbReference type="SUPFAM" id="SSF56731">
    <property type="entry name" value="DNA primase core"/>
    <property type="match status" value="1"/>
</dbReference>
<reference evidence="1" key="1">
    <citation type="journal article" date="2021" name="Proc. Natl. Acad. Sci. U.S.A.">
        <title>A Catalog of Tens of Thousands of Viruses from Human Metagenomes Reveals Hidden Associations with Chronic Diseases.</title>
        <authorList>
            <person name="Tisza M.J."/>
            <person name="Buck C.B."/>
        </authorList>
    </citation>
    <scope>NUCLEOTIDE SEQUENCE</scope>
    <source>
        <strain evidence="1">Ctesc4</strain>
    </source>
</reference>
<dbReference type="Gene3D" id="3.40.1360.10">
    <property type="match status" value="1"/>
</dbReference>
<dbReference type="EMBL" id="BK032802">
    <property type="protein sequence ID" value="DAF61043.1"/>
    <property type="molecule type" value="Genomic_DNA"/>
</dbReference>
<proteinExistence type="predicted"/>
<name>A0A8S5TDC7_9VIRU</name>
<dbReference type="CDD" id="cd01029">
    <property type="entry name" value="TOPRIM_primases"/>
    <property type="match status" value="1"/>
</dbReference>
<dbReference type="Pfam" id="PF13155">
    <property type="entry name" value="Toprim_2"/>
    <property type="match status" value="1"/>
</dbReference>
<sequence length="214" mass="23024">MLDLLRPIGDTVLTENAARMKAYSGPAGKAAAIEYLGTRGIPESVVDGLEIGLVGEPLPGDERFEGWLAIPYFNCAGNVVGMRFRNLRPDADPRYSMRGGDHTTLFNLRATMGFGDMHVCEGEIDTMSLVACGLNAVGVPGVNNWKQRYAALFDGCRVYVWGDGDTAGDGLFESVSEGIIDCVRVPVPRGMDVNSVLVEKGRKFLLGLVHGGKE</sequence>
<organism evidence="1">
    <name type="scientific">Phage sp. ctesc4</name>
    <dbReference type="NCBI Taxonomy" id="2828008"/>
    <lineage>
        <taxon>Viruses</taxon>
    </lineage>
</organism>
<evidence type="ECO:0000313" key="1">
    <source>
        <dbReference type="EMBL" id="DAF61043.1"/>
    </source>
</evidence>